<dbReference type="EMBL" id="PCRM01000006">
    <property type="protein sequence ID" value="PIP21923.1"/>
    <property type="molecule type" value="Genomic_DNA"/>
</dbReference>
<feature type="non-terminal residue" evidence="2">
    <location>
        <position position="1"/>
    </location>
</feature>
<gene>
    <name evidence="2" type="ORF">COX39_00315</name>
</gene>
<dbReference type="AlphaFoldDB" id="A0A2G9YT53"/>
<reference evidence="2 3" key="1">
    <citation type="submission" date="2017-09" db="EMBL/GenBank/DDBJ databases">
        <title>Depth-based differentiation of microbial function through sediment-hosted aquifers and enrichment of novel symbionts in the deep terrestrial subsurface.</title>
        <authorList>
            <person name="Probst A.J."/>
            <person name="Ladd B."/>
            <person name="Jarett J.K."/>
            <person name="Geller-Mcgrath D.E."/>
            <person name="Sieber C.M."/>
            <person name="Emerson J.B."/>
            <person name="Anantharaman K."/>
            <person name="Thomas B.C."/>
            <person name="Malmstrom R."/>
            <person name="Stieglmeier M."/>
            <person name="Klingl A."/>
            <person name="Woyke T."/>
            <person name="Ryan C.M."/>
            <person name="Banfield J.F."/>
        </authorList>
    </citation>
    <scope>NUCLEOTIDE SEQUENCE [LARGE SCALE GENOMIC DNA]</scope>
    <source>
        <strain evidence="2">CG23_combo_of_CG06-09_8_20_14_all_40_13</strain>
    </source>
</reference>
<feature type="region of interest" description="Disordered" evidence="1">
    <location>
        <begin position="1"/>
        <end position="23"/>
    </location>
</feature>
<evidence type="ECO:0000256" key="1">
    <source>
        <dbReference type="SAM" id="MobiDB-lite"/>
    </source>
</evidence>
<dbReference type="Proteomes" id="UP000231567">
    <property type="component" value="Unassembled WGS sequence"/>
</dbReference>
<proteinExistence type="predicted"/>
<sequence>ILTDGAEKDFLNPGTGTAGYDPRWRNATGGWNVSITTLPGNRPAIQFQAANPSLPGAGALPKYGSAIFSYNLKAPD</sequence>
<evidence type="ECO:0000313" key="2">
    <source>
        <dbReference type="EMBL" id="PIP21923.1"/>
    </source>
</evidence>
<protein>
    <submittedName>
        <fullName evidence="2">Uncharacterized protein</fullName>
    </submittedName>
</protein>
<evidence type="ECO:0000313" key="3">
    <source>
        <dbReference type="Proteomes" id="UP000231567"/>
    </source>
</evidence>
<organism evidence="2 3">
    <name type="scientific">Candidatus Nealsonbacteria bacterium CG23_combo_of_CG06-09_8_20_14_all_40_13</name>
    <dbReference type="NCBI Taxonomy" id="1974724"/>
    <lineage>
        <taxon>Bacteria</taxon>
        <taxon>Candidatus Nealsoniibacteriota</taxon>
    </lineage>
</organism>
<comment type="caution">
    <text evidence="2">The sequence shown here is derived from an EMBL/GenBank/DDBJ whole genome shotgun (WGS) entry which is preliminary data.</text>
</comment>
<feature type="compositionally biased region" description="Basic and acidic residues" evidence="1">
    <location>
        <begin position="1"/>
        <end position="10"/>
    </location>
</feature>
<name>A0A2G9YT53_9BACT</name>
<accession>A0A2G9YT53</accession>